<evidence type="ECO:0000313" key="3">
    <source>
        <dbReference type="Proteomes" id="UP000299102"/>
    </source>
</evidence>
<protein>
    <submittedName>
        <fullName evidence="2">Uncharacterized protein</fullName>
    </submittedName>
</protein>
<proteinExistence type="predicted"/>
<dbReference type="AlphaFoldDB" id="A0A4C1VF61"/>
<reference evidence="2 3" key="1">
    <citation type="journal article" date="2019" name="Commun. Biol.">
        <title>The bagworm genome reveals a unique fibroin gene that provides high tensile strength.</title>
        <authorList>
            <person name="Kono N."/>
            <person name="Nakamura H."/>
            <person name="Ohtoshi R."/>
            <person name="Tomita M."/>
            <person name="Numata K."/>
            <person name="Arakawa K."/>
        </authorList>
    </citation>
    <scope>NUCLEOTIDE SEQUENCE [LARGE SCALE GENOMIC DNA]</scope>
</reference>
<dbReference type="Proteomes" id="UP000299102">
    <property type="component" value="Unassembled WGS sequence"/>
</dbReference>
<sequence>MLSTEHRTSTSYSPSYAGVALRGFYFLDGPSVVVTRALSDCWFALRSHKYRRDGQQNGDSNLYTQVAHSHLSGRHEIFEFPSTSFTRKDVKERVNGGIVPMLRTLNIQNMSTNIYQEKLTDFCSTSTDCRFCRDDTSMSGGLWMLGVFCYFFRCVRGPRVLVLRSTGVESASDKKLPGVGPVGAENDSAR</sequence>
<evidence type="ECO:0000313" key="2">
    <source>
        <dbReference type="EMBL" id="GBP36295.1"/>
    </source>
</evidence>
<dbReference type="EMBL" id="BGZK01000316">
    <property type="protein sequence ID" value="GBP36295.1"/>
    <property type="molecule type" value="Genomic_DNA"/>
</dbReference>
<keyword evidence="3" id="KW-1185">Reference proteome</keyword>
<organism evidence="2 3">
    <name type="scientific">Eumeta variegata</name>
    <name type="common">Bagworm moth</name>
    <name type="synonym">Eumeta japonica</name>
    <dbReference type="NCBI Taxonomy" id="151549"/>
    <lineage>
        <taxon>Eukaryota</taxon>
        <taxon>Metazoa</taxon>
        <taxon>Ecdysozoa</taxon>
        <taxon>Arthropoda</taxon>
        <taxon>Hexapoda</taxon>
        <taxon>Insecta</taxon>
        <taxon>Pterygota</taxon>
        <taxon>Neoptera</taxon>
        <taxon>Endopterygota</taxon>
        <taxon>Lepidoptera</taxon>
        <taxon>Glossata</taxon>
        <taxon>Ditrysia</taxon>
        <taxon>Tineoidea</taxon>
        <taxon>Psychidae</taxon>
        <taxon>Oiketicinae</taxon>
        <taxon>Eumeta</taxon>
    </lineage>
</organism>
<name>A0A4C1VF61_EUMVA</name>
<gene>
    <name evidence="2" type="ORF">EVAR_85544_1</name>
</gene>
<feature type="region of interest" description="Disordered" evidence="1">
    <location>
        <begin position="171"/>
        <end position="190"/>
    </location>
</feature>
<accession>A0A4C1VF61</accession>
<comment type="caution">
    <text evidence="2">The sequence shown here is derived from an EMBL/GenBank/DDBJ whole genome shotgun (WGS) entry which is preliminary data.</text>
</comment>
<evidence type="ECO:0000256" key="1">
    <source>
        <dbReference type="SAM" id="MobiDB-lite"/>
    </source>
</evidence>